<dbReference type="AlphaFoldDB" id="A0A368RPE8"/>
<organism evidence="1">
    <name type="scientific">Setaria italica</name>
    <name type="common">Foxtail millet</name>
    <name type="synonym">Panicum italicum</name>
    <dbReference type="NCBI Taxonomy" id="4555"/>
    <lineage>
        <taxon>Eukaryota</taxon>
        <taxon>Viridiplantae</taxon>
        <taxon>Streptophyta</taxon>
        <taxon>Embryophyta</taxon>
        <taxon>Tracheophyta</taxon>
        <taxon>Spermatophyta</taxon>
        <taxon>Magnoliopsida</taxon>
        <taxon>Liliopsida</taxon>
        <taxon>Poales</taxon>
        <taxon>Poaceae</taxon>
        <taxon>PACMAD clade</taxon>
        <taxon>Panicoideae</taxon>
        <taxon>Panicodae</taxon>
        <taxon>Paniceae</taxon>
        <taxon>Cenchrinae</taxon>
        <taxon>Setaria</taxon>
    </lineage>
</organism>
<dbReference type="EMBL" id="CM003533">
    <property type="protein sequence ID" value="RCV31470.1"/>
    <property type="molecule type" value="Genomic_DNA"/>
</dbReference>
<sequence length="118" mass="13896">MVSTYDQKVPSTEVNKFLNLHGWIMKAMKQDIRAITTRISKKVFLGILDYEIVIDFEDLHRLYCHQDLDVNLITVWCLSLHINYLFCKMQWNEEELTNGRFKVTLTQHELASQSTSSN</sequence>
<proteinExistence type="predicted"/>
<name>A0A368RPE8_SETIT</name>
<evidence type="ECO:0000313" key="1">
    <source>
        <dbReference type="EMBL" id="RCV31470.1"/>
    </source>
</evidence>
<accession>A0A368RPE8</accession>
<reference evidence="1" key="2">
    <citation type="submission" date="2015-07" db="EMBL/GenBank/DDBJ databases">
        <authorList>
            <person name="Noorani M."/>
        </authorList>
    </citation>
    <scope>NUCLEOTIDE SEQUENCE</scope>
    <source>
        <strain evidence="1">Yugu1</strain>
    </source>
</reference>
<protein>
    <submittedName>
        <fullName evidence="1">Uncharacterized protein</fullName>
    </submittedName>
</protein>
<reference evidence="1" key="1">
    <citation type="journal article" date="2012" name="Nat. Biotechnol.">
        <title>Reference genome sequence of the model plant Setaria.</title>
        <authorList>
            <person name="Bennetzen J.L."/>
            <person name="Schmutz J."/>
            <person name="Wang H."/>
            <person name="Percifield R."/>
            <person name="Hawkins J."/>
            <person name="Pontaroli A.C."/>
            <person name="Estep M."/>
            <person name="Feng L."/>
            <person name="Vaughn J.N."/>
            <person name="Grimwood J."/>
            <person name="Jenkins J."/>
            <person name="Barry K."/>
            <person name="Lindquist E."/>
            <person name="Hellsten U."/>
            <person name="Deshpande S."/>
            <person name="Wang X."/>
            <person name="Wu X."/>
            <person name="Mitros T."/>
            <person name="Triplett J."/>
            <person name="Yang X."/>
            <person name="Ye C.Y."/>
            <person name="Mauro-Herrera M."/>
            <person name="Wang L."/>
            <person name="Li P."/>
            <person name="Sharma M."/>
            <person name="Sharma R."/>
            <person name="Ronald P.C."/>
            <person name="Panaud O."/>
            <person name="Kellogg E.A."/>
            <person name="Brutnell T.P."/>
            <person name="Doust A.N."/>
            <person name="Tuskan G.A."/>
            <person name="Rokhsar D."/>
            <person name="Devos K.M."/>
        </authorList>
    </citation>
    <scope>NUCLEOTIDE SEQUENCE [LARGE SCALE GENOMIC DNA]</scope>
    <source>
        <strain evidence="1">Yugu1</strain>
    </source>
</reference>
<gene>
    <name evidence="1" type="ORF">SETIT_6G180100v2</name>
</gene>